<comment type="caution">
    <text evidence="3">The sequence shown here is derived from an EMBL/GenBank/DDBJ whole genome shotgun (WGS) entry which is preliminary data.</text>
</comment>
<evidence type="ECO:0000256" key="1">
    <source>
        <dbReference type="SAM" id="MobiDB-lite"/>
    </source>
</evidence>
<name>A0ABD2ZB53_9GENT</name>
<protein>
    <recommendedName>
        <fullName evidence="2">Ty3 transposon capsid-like protein domain-containing protein</fullName>
    </recommendedName>
</protein>
<proteinExistence type="predicted"/>
<dbReference type="AlphaFoldDB" id="A0ABD2ZB53"/>
<dbReference type="EMBL" id="JBJUIK010000010">
    <property type="protein sequence ID" value="KAL3516056.1"/>
    <property type="molecule type" value="Genomic_DNA"/>
</dbReference>
<accession>A0ABD2ZB53</accession>
<organism evidence="3 4">
    <name type="scientific">Cinchona calisaya</name>
    <dbReference type="NCBI Taxonomy" id="153742"/>
    <lineage>
        <taxon>Eukaryota</taxon>
        <taxon>Viridiplantae</taxon>
        <taxon>Streptophyta</taxon>
        <taxon>Embryophyta</taxon>
        <taxon>Tracheophyta</taxon>
        <taxon>Spermatophyta</taxon>
        <taxon>Magnoliopsida</taxon>
        <taxon>eudicotyledons</taxon>
        <taxon>Gunneridae</taxon>
        <taxon>Pentapetalae</taxon>
        <taxon>asterids</taxon>
        <taxon>lamiids</taxon>
        <taxon>Gentianales</taxon>
        <taxon>Rubiaceae</taxon>
        <taxon>Cinchonoideae</taxon>
        <taxon>Cinchoneae</taxon>
        <taxon>Cinchona</taxon>
    </lineage>
</organism>
<sequence length="209" mass="23336">MDNGSRNKRHGSQVDTKIEQLTNSFNDLLGPVKNMSMQLNEISSDMKGLLNNGKQLNQSDTVAEYHETFAELRDLMMTNNYGLTEGYLISSFLSGLKEEIRSSIQKPRPKSLIHALNLARNITKRNEPVTNEDSEIGSVSVQHLDAKIETLTGKFNDLLGIVKNMSKQLEEITSDKKGQLNNGRKIAADSRRTQAVSDLRKTLSKNSTV</sequence>
<feature type="domain" description="Ty3 transposon capsid-like protein" evidence="2">
    <location>
        <begin position="44"/>
        <end position="125"/>
    </location>
</feature>
<reference evidence="3 4" key="1">
    <citation type="submission" date="2024-11" db="EMBL/GenBank/DDBJ databases">
        <title>A near-complete genome assembly of Cinchona calisaya.</title>
        <authorList>
            <person name="Lian D.C."/>
            <person name="Zhao X.W."/>
            <person name="Wei L."/>
        </authorList>
    </citation>
    <scope>NUCLEOTIDE SEQUENCE [LARGE SCALE GENOMIC DNA]</scope>
    <source>
        <tissue evidence="3">Nenye</tissue>
    </source>
</reference>
<feature type="region of interest" description="Disordered" evidence="1">
    <location>
        <begin position="187"/>
        <end position="209"/>
    </location>
</feature>
<keyword evidence="4" id="KW-1185">Reference proteome</keyword>
<gene>
    <name evidence="3" type="ORF">ACH5RR_022958</name>
</gene>
<dbReference type="InterPro" id="IPR045358">
    <property type="entry name" value="Ty3_capsid"/>
</dbReference>
<evidence type="ECO:0000259" key="2">
    <source>
        <dbReference type="Pfam" id="PF19259"/>
    </source>
</evidence>
<dbReference type="Pfam" id="PF19259">
    <property type="entry name" value="Ty3_capsid"/>
    <property type="match status" value="1"/>
</dbReference>
<dbReference type="Proteomes" id="UP001630127">
    <property type="component" value="Unassembled WGS sequence"/>
</dbReference>
<evidence type="ECO:0000313" key="4">
    <source>
        <dbReference type="Proteomes" id="UP001630127"/>
    </source>
</evidence>
<evidence type="ECO:0000313" key="3">
    <source>
        <dbReference type="EMBL" id="KAL3516056.1"/>
    </source>
</evidence>